<dbReference type="HOGENOM" id="CLU_1111825_0_0_1"/>
<feature type="compositionally biased region" description="Basic and acidic residues" evidence="2">
    <location>
        <begin position="216"/>
        <end position="230"/>
    </location>
</feature>
<dbReference type="VEuPathDB" id="FungiDB:PGTG_20036"/>
<evidence type="ECO:0000313" key="3">
    <source>
        <dbReference type="EMBL" id="EFP94042.1"/>
    </source>
</evidence>
<protein>
    <submittedName>
        <fullName evidence="3">Uncharacterized protein</fullName>
    </submittedName>
</protein>
<accession>E3LBW7</accession>
<dbReference type="RefSeq" id="XP_003338461.1">
    <property type="nucleotide sequence ID" value="XM_003338413.1"/>
</dbReference>
<evidence type="ECO:0000256" key="2">
    <source>
        <dbReference type="SAM" id="MobiDB-lite"/>
    </source>
</evidence>
<name>E3LBW7_PUCGT</name>
<keyword evidence="4" id="KW-1185">Reference proteome</keyword>
<reference key="1">
    <citation type="submission" date="2007-01" db="EMBL/GenBank/DDBJ databases">
        <title>The Genome Sequence of Puccinia graminis f. sp. tritici Strain CRL 75-36-700-3.</title>
        <authorList>
            <consortium name="The Broad Institute Genome Sequencing Platform"/>
            <person name="Birren B."/>
            <person name="Lander E."/>
            <person name="Galagan J."/>
            <person name="Nusbaum C."/>
            <person name="Devon K."/>
            <person name="Cuomo C."/>
            <person name="Jaffe D."/>
            <person name="Butler J."/>
            <person name="Alvarez P."/>
            <person name="Gnerre S."/>
            <person name="Grabherr M."/>
            <person name="Mauceli E."/>
            <person name="Brockman W."/>
            <person name="Young S."/>
            <person name="LaButti K."/>
            <person name="Sykes S."/>
            <person name="DeCaprio D."/>
            <person name="Crawford M."/>
            <person name="Koehrsen M."/>
            <person name="Engels R."/>
            <person name="Montgomery P."/>
            <person name="Pearson M."/>
            <person name="Howarth C."/>
            <person name="Larson L."/>
            <person name="White J."/>
            <person name="Zeng Q."/>
            <person name="Kodira C."/>
            <person name="Yandava C."/>
            <person name="Alvarado L."/>
            <person name="O'Leary S."/>
            <person name="Szabo L."/>
            <person name="Dean R."/>
            <person name="Schein J."/>
        </authorList>
    </citation>
    <scope>NUCLEOTIDE SEQUENCE</scope>
    <source>
        <strain>CRL 75-36-700-3</strain>
    </source>
</reference>
<keyword evidence="1" id="KW-0175">Coiled coil</keyword>
<organism evidence="3 4">
    <name type="scientific">Puccinia graminis f. sp. tritici (strain CRL 75-36-700-3 / race SCCL)</name>
    <name type="common">Black stem rust fungus</name>
    <dbReference type="NCBI Taxonomy" id="418459"/>
    <lineage>
        <taxon>Eukaryota</taxon>
        <taxon>Fungi</taxon>
        <taxon>Dikarya</taxon>
        <taxon>Basidiomycota</taxon>
        <taxon>Pucciniomycotina</taxon>
        <taxon>Pucciniomycetes</taxon>
        <taxon>Pucciniales</taxon>
        <taxon>Pucciniaceae</taxon>
        <taxon>Puccinia</taxon>
    </lineage>
</organism>
<sequence>MSTRRVNYYESSASPPRISYTERLVDLMRTDIESRASSLDARLIRADYYYGLIEARQQERVRVIRMADNIIEQARRTIERAEQAISNAREGLFADLEASDGETEADTELAPAAPLVDVGTRRRWERPDGPADAYRADVAEPGGTHSNEINRISNVLELRDGNAVPPHIHNTYLISATEAGRAAEETGDRTCGPTRDERVIPKAEDLEAVEATGESSEVKRTSGRTARERPVSGYHNLGVNKSTNKRAKID</sequence>
<dbReference type="InParanoid" id="E3LBW7"/>
<dbReference type="EMBL" id="DS178430">
    <property type="protein sequence ID" value="EFP94042.1"/>
    <property type="molecule type" value="Genomic_DNA"/>
</dbReference>
<feature type="region of interest" description="Disordered" evidence="2">
    <location>
        <begin position="123"/>
        <end position="146"/>
    </location>
</feature>
<feature type="coiled-coil region" evidence="1">
    <location>
        <begin position="64"/>
        <end position="91"/>
    </location>
</feature>
<feature type="region of interest" description="Disordered" evidence="2">
    <location>
        <begin position="209"/>
        <end position="250"/>
    </location>
</feature>
<dbReference type="KEGG" id="pgr:PGTG_20036"/>
<feature type="compositionally biased region" description="Basic and acidic residues" evidence="2">
    <location>
        <begin position="123"/>
        <end position="138"/>
    </location>
</feature>
<dbReference type="AlphaFoldDB" id="E3LBW7"/>
<evidence type="ECO:0000256" key="1">
    <source>
        <dbReference type="SAM" id="Coils"/>
    </source>
</evidence>
<dbReference type="Proteomes" id="UP000008783">
    <property type="component" value="Unassembled WGS sequence"/>
</dbReference>
<gene>
    <name evidence="3" type="ORF">PGTG_20036</name>
</gene>
<reference evidence="4" key="2">
    <citation type="journal article" date="2011" name="Proc. Natl. Acad. Sci. U.S.A.">
        <title>Obligate biotrophy features unraveled by the genomic analysis of rust fungi.</title>
        <authorList>
            <person name="Duplessis S."/>
            <person name="Cuomo C.A."/>
            <person name="Lin Y.-C."/>
            <person name="Aerts A."/>
            <person name="Tisserant E."/>
            <person name="Veneault-Fourrey C."/>
            <person name="Joly D.L."/>
            <person name="Hacquard S."/>
            <person name="Amselem J."/>
            <person name="Cantarel B.L."/>
            <person name="Chiu R."/>
            <person name="Coutinho P.M."/>
            <person name="Feau N."/>
            <person name="Field M."/>
            <person name="Frey P."/>
            <person name="Gelhaye E."/>
            <person name="Goldberg J."/>
            <person name="Grabherr M.G."/>
            <person name="Kodira C.D."/>
            <person name="Kohler A."/>
            <person name="Kuees U."/>
            <person name="Lindquist E.A."/>
            <person name="Lucas S.M."/>
            <person name="Mago R."/>
            <person name="Mauceli E."/>
            <person name="Morin E."/>
            <person name="Murat C."/>
            <person name="Pangilinan J.L."/>
            <person name="Park R."/>
            <person name="Pearson M."/>
            <person name="Quesneville H."/>
            <person name="Rouhier N."/>
            <person name="Sakthikumar S."/>
            <person name="Salamov A.A."/>
            <person name="Schmutz J."/>
            <person name="Selles B."/>
            <person name="Shapiro H."/>
            <person name="Tanguay P."/>
            <person name="Tuskan G.A."/>
            <person name="Henrissat B."/>
            <person name="Van de Peer Y."/>
            <person name="Rouze P."/>
            <person name="Ellis J.G."/>
            <person name="Dodds P.N."/>
            <person name="Schein J.E."/>
            <person name="Zhong S."/>
            <person name="Hamelin R.C."/>
            <person name="Grigoriev I.V."/>
            <person name="Szabo L.J."/>
            <person name="Martin F."/>
        </authorList>
    </citation>
    <scope>NUCLEOTIDE SEQUENCE [LARGE SCALE GENOMIC DNA]</scope>
    <source>
        <strain evidence="4">CRL 75-36-700-3 / race SCCL</strain>
    </source>
</reference>
<proteinExistence type="predicted"/>
<evidence type="ECO:0000313" key="4">
    <source>
        <dbReference type="Proteomes" id="UP000008783"/>
    </source>
</evidence>
<dbReference type="GeneID" id="10535732"/>